<evidence type="ECO:0000313" key="2">
    <source>
        <dbReference type="Proteomes" id="UP001150581"/>
    </source>
</evidence>
<protein>
    <submittedName>
        <fullName evidence="1">Uncharacterized protein</fullName>
    </submittedName>
</protein>
<gene>
    <name evidence="1" type="ORF">LPJ66_003680</name>
</gene>
<name>A0ACC1IK16_9FUNG</name>
<dbReference type="EMBL" id="JANBPG010000387">
    <property type="protein sequence ID" value="KAJ1896941.1"/>
    <property type="molecule type" value="Genomic_DNA"/>
</dbReference>
<organism evidence="1 2">
    <name type="scientific">Kickxella alabastrina</name>
    <dbReference type="NCBI Taxonomy" id="61397"/>
    <lineage>
        <taxon>Eukaryota</taxon>
        <taxon>Fungi</taxon>
        <taxon>Fungi incertae sedis</taxon>
        <taxon>Zoopagomycota</taxon>
        <taxon>Kickxellomycotina</taxon>
        <taxon>Kickxellomycetes</taxon>
        <taxon>Kickxellales</taxon>
        <taxon>Kickxellaceae</taxon>
        <taxon>Kickxella</taxon>
    </lineage>
</organism>
<reference evidence="1" key="1">
    <citation type="submission" date="2022-07" db="EMBL/GenBank/DDBJ databases">
        <title>Phylogenomic reconstructions and comparative analyses of Kickxellomycotina fungi.</title>
        <authorList>
            <person name="Reynolds N.K."/>
            <person name="Stajich J.E."/>
            <person name="Barry K."/>
            <person name="Grigoriev I.V."/>
            <person name="Crous P."/>
            <person name="Smith M.E."/>
        </authorList>
    </citation>
    <scope>NUCLEOTIDE SEQUENCE</scope>
    <source>
        <strain evidence="1">Benny 63K</strain>
    </source>
</reference>
<accession>A0ACC1IK16</accession>
<comment type="caution">
    <text evidence="1">The sequence shown here is derived from an EMBL/GenBank/DDBJ whole genome shotgun (WGS) entry which is preliminary data.</text>
</comment>
<sequence length="493" mass="54538">MGNFTSQSSSSGAANDDEWKDKPLSEQEISALAALLKPHQSEPTNGFSFQDYMIHYLKHNGTSNNEAEPRRRLSRLLHSDKRTQPEVIYAFAQLDCTEKPGLSLREFVHATIKRAIFAVWNMPVDSVLGSESWAVGWCLSQPRGAIVKILFGGPPGGISPPLLDDPEESEAAWVQCADSWLEMATTPGGVDPGSWRAWWMGSAVFPQLFNLAISHTIYGDSRVVIRGSATEESLEAPRIPKAIVSLWTRESSPVSVLLTPMLTWALCRELPAESRRSWNRVYSSSRDGRSWSSFQSKIERRGAVLLLVQETTPIADAGETTEGGQRKSKYPRQQRIFGAYFDSDLERRPSWHGSPSNFVFSLSKESPLGLSIFRTTGFNNHYQYFNYATKTLPNGLGAGGQLGHFGLWIDSSFTRGCSNSAATFGSQQLSTETEFAVDVVEAWLVRPSERLDEVGGRKGSVLDTNPEAVAFLELANQPMYSKMLPDPVANDSD</sequence>
<proteinExistence type="predicted"/>
<keyword evidence="2" id="KW-1185">Reference proteome</keyword>
<dbReference type="Proteomes" id="UP001150581">
    <property type="component" value="Unassembled WGS sequence"/>
</dbReference>
<evidence type="ECO:0000313" key="1">
    <source>
        <dbReference type="EMBL" id="KAJ1896941.1"/>
    </source>
</evidence>